<protein>
    <submittedName>
        <fullName evidence="2">TIR domain-containing protein</fullName>
    </submittedName>
</protein>
<dbReference type="AlphaFoldDB" id="A0A450UGG1"/>
<dbReference type="Pfam" id="PF24406">
    <property type="entry name" value="nSTAND_NTPase4"/>
    <property type="match status" value="1"/>
</dbReference>
<evidence type="ECO:0000259" key="1">
    <source>
        <dbReference type="PROSITE" id="PS50104"/>
    </source>
</evidence>
<dbReference type="InterPro" id="IPR035897">
    <property type="entry name" value="Toll_tir_struct_dom_sf"/>
</dbReference>
<dbReference type="SUPFAM" id="SSF52540">
    <property type="entry name" value="P-loop containing nucleoside triphosphate hydrolases"/>
    <property type="match status" value="1"/>
</dbReference>
<dbReference type="SUPFAM" id="SSF52200">
    <property type="entry name" value="Toll/Interleukin receptor TIR domain"/>
    <property type="match status" value="1"/>
</dbReference>
<accession>A0A450UGG1</accession>
<organism evidence="2">
    <name type="scientific">Candidatus Kentrum sp. LFY</name>
    <dbReference type="NCBI Taxonomy" id="2126342"/>
    <lineage>
        <taxon>Bacteria</taxon>
        <taxon>Pseudomonadati</taxon>
        <taxon>Pseudomonadota</taxon>
        <taxon>Gammaproteobacteria</taxon>
        <taxon>Candidatus Kentrum</taxon>
    </lineage>
</organism>
<dbReference type="InterPro" id="IPR027417">
    <property type="entry name" value="P-loop_NTPase"/>
</dbReference>
<evidence type="ECO:0000313" key="2">
    <source>
        <dbReference type="EMBL" id="VFJ91617.1"/>
    </source>
</evidence>
<proteinExistence type="predicted"/>
<dbReference type="SMART" id="SM00255">
    <property type="entry name" value="TIR"/>
    <property type="match status" value="1"/>
</dbReference>
<reference evidence="2" key="1">
    <citation type="submission" date="2019-02" db="EMBL/GenBank/DDBJ databases">
        <authorList>
            <person name="Gruber-Vodicka R. H."/>
            <person name="Seah K. B. B."/>
        </authorList>
    </citation>
    <scope>NUCLEOTIDE SEQUENCE</scope>
    <source>
        <strain evidence="2">BECK_M6</strain>
    </source>
</reference>
<feature type="domain" description="TIR" evidence="1">
    <location>
        <begin position="5"/>
        <end position="143"/>
    </location>
</feature>
<dbReference type="Gene3D" id="3.40.50.300">
    <property type="entry name" value="P-loop containing nucleotide triphosphate hydrolases"/>
    <property type="match status" value="1"/>
</dbReference>
<dbReference type="PROSITE" id="PS50104">
    <property type="entry name" value="TIR"/>
    <property type="match status" value="1"/>
</dbReference>
<gene>
    <name evidence="2" type="ORF">BECKLFY1418A_GA0070994_101721</name>
</gene>
<dbReference type="InterPro" id="IPR057123">
    <property type="entry name" value="STAND_NTPase4_dom"/>
</dbReference>
<dbReference type="EMBL" id="CAADFH010000017">
    <property type="protein sequence ID" value="VFJ91617.1"/>
    <property type="molecule type" value="Genomic_DNA"/>
</dbReference>
<dbReference type="Gene3D" id="3.40.50.10140">
    <property type="entry name" value="Toll/interleukin-1 receptor homology (TIR) domain"/>
    <property type="match status" value="1"/>
</dbReference>
<name>A0A450UGG1_9GAMM</name>
<sequence length="772" mass="89013">MEQKSKLKIFISYAHEDEDHVRNFEKYLSPLLNDGSIDFWYDKKIRAGEPFQDNIDANIKSADIICLFISAEALSSDACIEERETALKLNGKKGITVIPIILSECGWLDCKEIAPLLALPTDGKPISSFPSVDKAWKDVYDEFKKVIEHQRKIKSIENTEDFLNFLNDAESLTKASAHKEAVALADIFIHPELMKFDDLGENERRINSQALIESLPDDQRVLISGENQSGRTTLCKMIFMFLRRQGFIPVYVSGKDHNYQGLIENRISEAFKKQYKNISADEVDNKKIIPILDDFHFAKNKEKHIHSLSSYNCCILTIDDISNLNFQDEYILKSFSRFSIKEFSPSLRNQLIEKWITLTDRDGHSGNKIYGRINGVSELVDTSLGKVIGDGIMPAYPFFILSIITIHENFKPLEEITSQGYCYQALIYIYLRKSGVGNDEIDTYINFLTEFSFFFFESGKSELSGNDFDSFMESYLEKYNFPVELDTLLRNLQETRIISLDNFGNYSFRYPYLYYFFVSKYLAEHIDTNKEIIAKVIANLHKDENAYIAIFMSHHSKNSFVLDKVTENAKGLFEKYAPTKLSKEELGFFDKQADMIIQAALPPKNSTPAKERAERLKTQDEIEETGIRNNREDEDSHDIEIGFRRSMKTADVMGNIIKNRAGSLEKKTLESIFEEGVEVYLRILTSFFSIIENEREKKVVIDFISYRLDKIIKDRERISREQLEKISEKIFWNLNFIIAYGLIGKIIHSLGSNKLSLIIDKVCDKKGTRLIS</sequence>
<dbReference type="Pfam" id="PF13676">
    <property type="entry name" value="TIR_2"/>
    <property type="match status" value="1"/>
</dbReference>
<dbReference type="InterPro" id="IPR000157">
    <property type="entry name" value="TIR_dom"/>
</dbReference>
<dbReference type="GO" id="GO:0007165">
    <property type="term" value="P:signal transduction"/>
    <property type="evidence" value="ECO:0007669"/>
    <property type="project" value="InterPro"/>
</dbReference>